<dbReference type="Pfam" id="PF00378">
    <property type="entry name" value="ECH_1"/>
    <property type="match status" value="1"/>
</dbReference>
<dbReference type="AlphaFoldDB" id="A0A0B3RKA0"/>
<reference evidence="1 2" key="1">
    <citation type="submission" date="2014-10" db="EMBL/GenBank/DDBJ databases">
        <title>Genome sequence of Ponticoccus sp. strain UMTAT08 isolated from clonal culture of toxic dinoflagellate Alexandrium tamiyavanichii.</title>
        <authorList>
            <person name="Gan H.Y."/>
            <person name="Muhd D.-D."/>
            <person name="Mohd Noor M.E."/>
            <person name="Yeong Y.S."/>
            <person name="Usup G."/>
        </authorList>
    </citation>
    <scope>NUCLEOTIDE SEQUENCE [LARGE SCALE GENOMIC DNA]</scope>
    <source>
        <strain evidence="1 2">UMTAT08</strain>
    </source>
</reference>
<dbReference type="EMBL" id="JSUQ01000016">
    <property type="protein sequence ID" value="KHQ51680.1"/>
    <property type="molecule type" value="Genomic_DNA"/>
</dbReference>
<gene>
    <name evidence="1" type="ORF">OA50_03843</name>
</gene>
<dbReference type="InterPro" id="IPR001753">
    <property type="entry name" value="Enoyl-CoA_hydra/iso"/>
</dbReference>
<keyword evidence="1" id="KW-0413">Isomerase</keyword>
<dbReference type="GO" id="GO:0016853">
    <property type="term" value="F:isomerase activity"/>
    <property type="evidence" value="ECO:0007669"/>
    <property type="project" value="UniProtKB-KW"/>
</dbReference>
<dbReference type="RefSeq" id="WP_043144487.1">
    <property type="nucleotide sequence ID" value="NZ_JSUQ01000016.1"/>
</dbReference>
<evidence type="ECO:0000313" key="1">
    <source>
        <dbReference type="EMBL" id="KHQ51680.1"/>
    </source>
</evidence>
<evidence type="ECO:0000313" key="2">
    <source>
        <dbReference type="Proteomes" id="UP000030960"/>
    </source>
</evidence>
<keyword evidence="2" id="KW-1185">Reference proteome</keyword>
<dbReference type="OrthoDB" id="9777711at2"/>
<accession>A0A0B3RKA0</accession>
<dbReference type="PANTHER" id="PTHR43459:SF1">
    <property type="entry name" value="EG:BACN32G11.4 PROTEIN"/>
    <property type="match status" value="1"/>
</dbReference>
<dbReference type="PATRIC" id="fig|1515334.3.peg.3870"/>
<dbReference type="Gene3D" id="3.90.226.10">
    <property type="entry name" value="2-enoyl-CoA Hydratase, Chain A, domain 1"/>
    <property type="match status" value="1"/>
</dbReference>
<dbReference type="InterPro" id="IPR029045">
    <property type="entry name" value="ClpP/crotonase-like_dom_sf"/>
</dbReference>
<name>A0A0B3RKA0_9RHOB</name>
<dbReference type="SUPFAM" id="SSF52096">
    <property type="entry name" value="ClpP/crotonase"/>
    <property type="match status" value="1"/>
</dbReference>
<organism evidence="1 2">
    <name type="scientific">Mameliella alba</name>
    <dbReference type="NCBI Taxonomy" id="561184"/>
    <lineage>
        <taxon>Bacteria</taxon>
        <taxon>Pseudomonadati</taxon>
        <taxon>Pseudomonadota</taxon>
        <taxon>Alphaproteobacteria</taxon>
        <taxon>Rhodobacterales</taxon>
        <taxon>Roseobacteraceae</taxon>
        <taxon>Mameliella</taxon>
    </lineage>
</organism>
<sequence length="260" mass="27666">MTGLVQTSVTCLASGVDCFQIALSAPRANALEPDLLAALHAALDKLETSGARTALLSGGKNFSTGGDVGRFLEAAENSQAVEYARKVVPALQSLVLRMIGMPVIFGCAARGAVTGGAAGLLWASDLVMLSADAFVQPYYATVGFAPDGGWTALLPEFIGLPATRRWLLADARRDADDLVALGLADRVDQAPEDKAFHDLAKLDLDVALETKALLWDAQRKTAVQDRLEAETEAFLRRIAATDTHTKMARFLGRQEVTPNV</sequence>
<dbReference type="CDD" id="cd06558">
    <property type="entry name" value="crotonase-like"/>
    <property type="match status" value="1"/>
</dbReference>
<dbReference type="Proteomes" id="UP000030960">
    <property type="component" value="Unassembled WGS sequence"/>
</dbReference>
<dbReference type="PANTHER" id="PTHR43459">
    <property type="entry name" value="ENOYL-COA HYDRATASE"/>
    <property type="match status" value="1"/>
</dbReference>
<proteinExistence type="predicted"/>
<comment type="caution">
    <text evidence="1">The sequence shown here is derived from an EMBL/GenBank/DDBJ whole genome shotgun (WGS) entry which is preliminary data.</text>
</comment>
<protein>
    <submittedName>
        <fullName evidence="1">Enoyl-CoA hydratase/isomerase</fullName>
    </submittedName>
</protein>